<gene>
    <name evidence="1" type="ORF">LCGC14_2315000</name>
</gene>
<dbReference type="EMBL" id="LAZR01032940">
    <property type="protein sequence ID" value="KKL49488.1"/>
    <property type="molecule type" value="Genomic_DNA"/>
</dbReference>
<evidence type="ECO:0000313" key="1">
    <source>
        <dbReference type="EMBL" id="KKL49488.1"/>
    </source>
</evidence>
<reference evidence="1" key="1">
    <citation type="journal article" date="2015" name="Nature">
        <title>Complex archaea that bridge the gap between prokaryotes and eukaryotes.</title>
        <authorList>
            <person name="Spang A."/>
            <person name="Saw J.H."/>
            <person name="Jorgensen S.L."/>
            <person name="Zaremba-Niedzwiedzka K."/>
            <person name="Martijn J."/>
            <person name="Lind A.E."/>
            <person name="van Eijk R."/>
            <person name="Schleper C."/>
            <person name="Guy L."/>
            <person name="Ettema T.J."/>
        </authorList>
    </citation>
    <scope>NUCLEOTIDE SEQUENCE</scope>
</reference>
<organism evidence="1">
    <name type="scientific">marine sediment metagenome</name>
    <dbReference type="NCBI Taxonomy" id="412755"/>
    <lineage>
        <taxon>unclassified sequences</taxon>
        <taxon>metagenomes</taxon>
        <taxon>ecological metagenomes</taxon>
    </lineage>
</organism>
<evidence type="ECO:0008006" key="2">
    <source>
        <dbReference type="Google" id="ProtNLM"/>
    </source>
</evidence>
<protein>
    <recommendedName>
        <fullName evidence="2">Capsid protein</fullName>
    </recommendedName>
</protein>
<accession>A0A0F9CJJ8</accession>
<dbReference type="AlphaFoldDB" id="A0A0F9CJJ8"/>
<sequence>MPNVVNTAAGYGSLSTGIFNGEAWSTLMNWKFYEQSLVRAITNSRWEGEVKQQGTVNIRNRLDISVNPYQRGAKINYQELTDTLVQLKTDQAELAAWSVDEIDLNQTNMDIQKELTFDASQMVSDAVDINVLANIYSDATSSITQSVINKVNVLEWLAIAYRKLSKLKVPKRGRWAVLPPEIIELISISDLKNASLSGHGSTIIDGIALNGKIKMKVAGFDIYESNNIATVASVFRCVAGHPTAVAFANSFQKSKKIDLIDSVGEAIQSLNVYGFKTTKADALVDMPATT</sequence>
<name>A0A0F9CJJ8_9ZZZZ</name>
<comment type="caution">
    <text evidence="1">The sequence shown here is derived from an EMBL/GenBank/DDBJ whole genome shotgun (WGS) entry which is preliminary data.</text>
</comment>
<proteinExistence type="predicted"/>